<evidence type="ECO:0000259" key="1">
    <source>
        <dbReference type="Pfam" id="PF13649"/>
    </source>
</evidence>
<evidence type="ECO:0000313" key="2">
    <source>
        <dbReference type="EMBL" id="GGJ81463.1"/>
    </source>
</evidence>
<dbReference type="Proteomes" id="UP000636956">
    <property type="component" value="Unassembled WGS sequence"/>
</dbReference>
<reference evidence="2" key="1">
    <citation type="journal article" date="2014" name="Int. J. Syst. Evol. Microbiol.">
        <title>Complete genome sequence of Corynebacterium casei LMG S-19264T (=DSM 44701T), isolated from a smear-ripened cheese.</title>
        <authorList>
            <consortium name="US DOE Joint Genome Institute (JGI-PGF)"/>
            <person name="Walter F."/>
            <person name="Albersmeier A."/>
            <person name="Kalinowski J."/>
            <person name="Ruckert C."/>
        </authorList>
    </citation>
    <scope>NUCLEOTIDE SEQUENCE</scope>
    <source>
        <strain evidence="2">CGMCC 1.8984</strain>
    </source>
</reference>
<gene>
    <name evidence="2" type="ORF">GCM10011372_19870</name>
</gene>
<reference evidence="2" key="2">
    <citation type="submission" date="2020-09" db="EMBL/GenBank/DDBJ databases">
        <authorList>
            <person name="Sun Q."/>
            <person name="Zhou Y."/>
        </authorList>
    </citation>
    <scope>NUCLEOTIDE SEQUENCE</scope>
    <source>
        <strain evidence="2">CGMCC 1.8984</strain>
    </source>
</reference>
<dbReference type="Pfam" id="PF13649">
    <property type="entry name" value="Methyltransf_25"/>
    <property type="match status" value="1"/>
</dbReference>
<proteinExistence type="predicted"/>
<dbReference type="InterPro" id="IPR029063">
    <property type="entry name" value="SAM-dependent_MTases_sf"/>
</dbReference>
<comment type="caution">
    <text evidence="2">The sequence shown here is derived from an EMBL/GenBank/DDBJ whole genome shotgun (WGS) entry which is preliminary data.</text>
</comment>
<sequence length="185" mass="19190">MAPTAVPARVRWAVEHLAPRPGERVLDIGSGTGASVELLLEALDGADAAATGHPAVVAIDRSANAVDRIRRRVPQQVDAGIVDLRVADIAGLDPAVGPLDAAIAVNVNVFWTSDSAPELASLAHVLAPGGRLLIVYGDGPAPGMDRRHLDRVEASVTASPWFDVTRRLDGDHGSALVAVRIATTA</sequence>
<dbReference type="CDD" id="cd02440">
    <property type="entry name" value="AdoMet_MTases"/>
    <property type="match status" value="1"/>
</dbReference>
<protein>
    <recommendedName>
        <fullName evidence="1">Methyltransferase domain-containing protein</fullName>
    </recommendedName>
</protein>
<dbReference type="SUPFAM" id="SSF53335">
    <property type="entry name" value="S-adenosyl-L-methionine-dependent methyltransferases"/>
    <property type="match status" value="1"/>
</dbReference>
<organism evidence="2 3">
    <name type="scientific">Agromyces bauzanensis</name>
    <dbReference type="NCBI Taxonomy" id="1308924"/>
    <lineage>
        <taxon>Bacteria</taxon>
        <taxon>Bacillati</taxon>
        <taxon>Actinomycetota</taxon>
        <taxon>Actinomycetes</taxon>
        <taxon>Micrococcales</taxon>
        <taxon>Microbacteriaceae</taxon>
        <taxon>Agromyces</taxon>
    </lineage>
</organism>
<dbReference type="Gene3D" id="3.40.50.150">
    <property type="entry name" value="Vaccinia Virus protein VP39"/>
    <property type="match status" value="1"/>
</dbReference>
<accession>A0A917URY2</accession>
<keyword evidence="3" id="KW-1185">Reference proteome</keyword>
<dbReference type="RefSeq" id="WP_188743279.1">
    <property type="nucleotide sequence ID" value="NZ_BAABFW010000030.1"/>
</dbReference>
<dbReference type="EMBL" id="BMMD01000010">
    <property type="protein sequence ID" value="GGJ81463.1"/>
    <property type="molecule type" value="Genomic_DNA"/>
</dbReference>
<dbReference type="InterPro" id="IPR041698">
    <property type="entry name" value="Methyltransf_25"/>
</dbReference>
<dbReference type="AlphaFoldDB" id="A0A917URY2"/>
<name>A0A917URY2_9MICO</name>
<evidence type="ECO:0000313" key="3">
    <source>
        <dbReference type="Proteomes" id="UP000636956"/>
    </source>
</evidence>
<feature type="domain" description="Methyltransferase" evidence="1">
    <location>
        <begin position="25"/>
        <end position="130"/>
    </location>
</feature>